<gene>
    <name evidence="7" type="ORF">PFISCL1PPCAC_6918</name>
</gene>
<evidence type="ECO:0000313" key="7">
    <source>
        <dbReference type="EMBL" id="GMT15621.1"/>
    </source>
</evidence>
<feature type="transmembrane region" description="Helical" evidence="6">
    <location>
        <begin position="12"/>
        <end position="29"/>
    </location>
</feature>
<accession>A0AAV5VA51</accession>
<keyword evidence="3 6" id="KW-0812">Transmembrane</keyword>
<evidence type="ECO:0000256" key="3">
    <source>
        <dbReference type="ARBA" id="ARBA00022692"/>
    </source>
</evidence>
<dbReference type="InterPro" id="IPR050920">
    <property type="entry name" value="Nematode_rcpt-like_delta"/>
</dbReference>
<dbReference type="GO" id="GO:0016020">
    <property type="term" value="C:membrane"/>
    <property type="evidence" value="ECO:0007669"/>
    <property type="project" value="UniProtKB-SubCell"/>
</dbReference>
<dbReference type="AlphaFoldDB" id="A0AAV5VA51"/>
<proteinExistence type="inferred from homology"/>
<dbReference type="PANTHER" id="PTHR22945:SF40">
    <property type="entry name" value="SERPENTINE RECEPTOR, CLASS D (DELTA)-RELATED"/>
    <property type="match status" value="1"/>
</dbReference>
<evidence type="ECO:0008006" key="9">
    <source>
        <dbReference type="Google" id="ProtNLM"/>
    </source>
</evidence>
<keyword evidence="4 6" id="KW-1133">Transmembrane helix</keyword>
<feature type="non-terminal residue" evidence="7">
    <location>
        <position position="208"/>
    </location>
</feature>
<evidence type="ECO:0000256" key="2">
    <source>
        <dbReference type="ARBA" id="ARBA00009166"/>
    </source>
</evidence>
<dbReference type="InterPro" id="IPR019421">
    <property type="entry name" value="7TM_GPCR_serpentine_rcpt_Srd"/>
</dbReference>
<organism evidence="7 8">
    <name type="scientific">Pristionchus fissidentatus</name>
    <dbReference type="NCBI Taxonomy" id="1538716"/>
    <lineage>
        <taxon>Eukaryota</taxon>
        <taxon>Metazoa</taxon>
        <taxon>Ecdysozoa</taxon>
        <taxon>Nematoda</taxon>
        <taxon>Chromadorea</taxon>
        <taxon>Rhabditida</taxon>
        <taxon>Rhabditina</taxon>
        <taxon>Diplogasteromorpha</taxon>
        <taxon>Diplogasteroidea</taxon>
        <taxon>Neodiplogasteridae</taxon>
        <taxon>Pristionchus</taxon>
    </lineage>
</organism>
<evidence type="ECO:0000256" key="4">
    <source>
        <dbReference type="ARBA" id="ARBA00022989"/>
    </source>
</evidence>
<reference evidence="7" key="1">
    <citation type="submission" date="2023-10" db="EMBL/GenBank/DDBJ databases">
        <title>Genome assembly of Pristionchus species.</title>
        <authorList>
            <person name="Yoshida K."/>
            <person name="Sommer R.J."/>
        </authorList>
    </citation>
    <scope>NUCLEOTIDE SEQUENCE</scope>
    <source>
        <strain evidence="7">RS5133</strain>
    </source>
</reference>
<name>A0AAV5VA51_9BILA</name>
<keyword evidence="8" id="KW-1185">Reference proteome</keyword>
<feature type="transmembrane region" description="Helical" evidence="6">
    <location>
        <begin position="146"/>
        <end position="170"/>
    </location>
</feature>
<evidence type="ECO:0000256" key="6">
    <source>
        <dbReference type="SAM" id="Phobius"/>
    </source>
</evidence>
<evidence type="ECO:0000256" key="1">
    <source>
        <dbReference type="ARBA" id="ARBA00004141"/>
    </source>
</evidence>
<protein>
    <recommendedName>
        <fullName evidence="9">G protein-coupled receptor</fullName>
    </recommendedName>
</protein>
<sequence length="208" mass="23695">MFYIYSIMLHGHSHYCIMLAVCFSYRFYVLRHPNPTFRTSLIAVILIYLPTLLIYIYFSHSTLYNPEIVRNELKMNGPSYVFDDDEHVTGIVNILEPSALPGIVWVCAIACPAYAVIVSFGRAMYRTLSDNSAHMSEKTRASHKEIVKGLMLQACLPLLYIFSVGTYVVGQLNILNLVVLEYTTHVLGEVLLAASPLLTLYYVQPYRR</sequence>
<keyword evidence="5 6" id="KW-0472">Membrane</keyword>
<feature type="transmembrane region" description="Helical" evidence="6">
    <location>
        <begin position="182"/>
        <end position="203"/>
    </location>
</feature>
<dbReference type="EMBL" id="BTSY01000002">
    <property type="protein sequence ID" value="GMT15621.1"/>
    <property type="molecule type" value="Genomic_DNA"/>
</dbReference>
<evidence type="ECO:0000313" key="8">
    <source>
        <dbReference type="Proteomes" id="UP001432322"/>
    </source>
</evidence>
<comment type="similarity">
    <text evidence="2">Belongs to the nematode receptor-like protein srd family.</text>
</comment>
<feature type="transmembrane region" description="Helical" evidence="6">
    <location>
        <begin position="103"/>
        <end position="125"/>
    </location>
</feature>
<dbReference type="Pfam" id="PF10317">
    <property type="entry name" value="7TM_GPCR_Srd"/>
    <property type="match status" value="1"/>
</dbReference>
<dbReference type="PANTHER" id="PTHR22945">
    <property type="entry name" value="SERPENTINE RECEPTOR, CLASS D DELTA"/>
    <property type="match status" value="1"/>
</dbReference>
<comment type="subcellular location">
    <subcellularLocation>
        <location evidence="1">Membrane</location>
        <topology evidence="1">Multi-pass membrane protein</topology>
    </subcellularLocation>
</comment>
<dbReference type="Proteomes" id="UP001432322">
    <property type="component" value="Unassembled WGS sequence"/>
</dbReference>
<evidence type="ECO:0000256" key="5">
    <source>
        <dbReference type="ARBA" id="ARBA00023136"/>
    </source>
</evidence>
<comment type="caution">
    <text evidence="7">The sequence shown here is derived from an EMBL/GenBank/DDBJ whole genome shotgun (WGS) entry which is preliminary data.</text>
</comment>
<feature type="transmembrane region" description="Helical" evidence="6">
    <location>
        <begin position="41"/>
        <end position="58"/>
    </location>
</feature>